<evidence type="ECO:0000256" key="9">
    <source>
        <dbReference type="SAM" id="Phobius"/>
    </source>
</evidence>
<sequence length="412" mass="45939">MGSILHIFFLPQTIAVSAFCITLLAFIHYRVTRSNHRLPLPPGPRGSILFGNSIPASFSHLHFDNLTQRYGPVFTLRQGFNTIVVVGRLKAAVDIMEKEGSATVDRPRSIAAGETLSGGMRMVMTPIGEQFRKLRRAMHSHLRPQVVPDYTPILARNAKRHLIDIINDPFNHQGHAKRYAASVVMEIAYGKQPKLYTDPEILAINECSRRLGLNLRPGIYIPGYLKELQDAHIDELALFKRLLYEVKTKMESKSDVPESFSKYLIERQPELGLSDSEMAYLAGSMFGAGSDTTASAISISIIAAACYPAAQNRVQDELDAVIGRERAPTSADQDMLPQTMAFVLETFRWRPVAPGGIAHRTTRDIIWQNYLIPKGVTIIGNTWSIGRDTDFFEDPESFNPMSPLAELDSLEA</sequence>
<dbReference type="AlphaFoldDB" id="A0A8H7XLH2"/>
<evidence type="ECO:0000256" key="5">
    <source>
        <dbReference type="ARBA" id="ARBA00022723"/>
    </source>
</evidence>
<dbReference type="GO" id="GO:0005506">
    <property type="term" value="F:iron ion binding"/>
    <property type="evidence" value="ECO:0007669"/>
    <property type="project" value="InterPro"/>
</dbReference>
<proteinExistence type="inferred from homology"/>
<evidence type="ECO:0000256" key="2">
    <source>
        <dbReference type="ARBA" id="ARBA00005179"/>
    </source>
</evidence>
<evidence type="ECO:0000313" key="10">
    <source>
        <dbReference type="EMBL" id="KAG5161863.1"/>
    </source>
</evidence>
<accession>A0A8H7XLH2</accession>
<name>A0A8H7XLH2_PSICU</name>
<organism evidence="10">
    <name type="scientific">Psilocybe cubensis</name>
    <name type="common">Psychedelic mushroom</name>
    <name type="synonym">Stropharia cubensis</name>
    <dbReference type="NCBI Taxonomy" id="181762"/>
    <lineage>
        <taxon>Eukaryota</taxon>
        <taxon>Fungi</taxon>
        <taxon>Dikarya</taxon>
        <taxon>Basidiomycota</taxon>
        <taxon>Agaricomycotina</taxon>
        <taxon>Agaricomycetes</taxon>
        <taxon>Agaricomycetidae</taxon>
        <taxon>Agaricales</taxon>
        <taxon>Agaricineae</taxon>
        <taxon>Strophariaceae</taxon>
        <taxon>Psilocybe</taxon>
    </lineage>
</organism>
<dbReference type="GO" id="GO:0004497">
    <property type="term" value="F:monooxygenase activity"/>
    <property type="evidence" value="ECO:0007669"/>
    <property type="project" value="UniProtKB-KW"/>
</dbReference>
<comment type="pathway">
    <text evidence="2">Secondary metabolite biosynthesis.</text>
</comment>
<keyword evidence="8" id="KW-0503">Monooxygenase</keyword>
<reference evidence="10" key="1">
    <citation type="submission" date="2021-02" db="EMBL/GenBank/DDBJ databases">
        <title>Psilocybe cubensis genome.</title>
        <authorList>
            <person name="Mckernan K.J."/>
            <person name="Crawford S."/>
            <person name="Trippe A."/>
            <person name="Kane L.T."/>
            <person name="Mclaughlin S."/>
        </authorList>
    </citation>
    <scope>NUCLEOTIDE SEQUENCE [LARGE SCALE GENOMIC DNA]</scope>
    <source>
        <strain evidence="10">MGC-MH-2018</strain>
    </source>
</reference>
<dbReference type="InterPro" id="IPR002401">
    <property type="entry name" value="Cyt_P450_E_grp-I"/>
</dbReference>
<protein>
    <recommendedName>
        <fullName evidence="11">Cytochrome P450</fullName>
    </recommendedName>
</protein>
<evidence type="ECO:0000256" key="6">
    <source>
        <dbReference type="ARBA" id="ARBA00023002"/>
    </source>
</evidence>
<keyword evidence="9" id="KW-0812">Transmembrane</keyword>
<dbReference type="SUPFAM" id="SSF48264">
    <property type="entry name" value="Cytochrome P450"/>
    <property type="match status" value="1"/>
</dbReference>
<comment type="similarity">
    <text evidence="3">Belongs to the cytochrome P450 family.</text>
</comment>
<evidence type="ECO:0000256" key="4">
    <source>
        <dbReference type="ARBA" id="ARBA00022617"/>
    </source>
</evidence>
<gene>
    <name evidence="10" type="ORF">JR316_013275</name>
</gene>
<evidence type="ECO:0000256" key="8">
    <source>
        <dbReference type="ARBA" id="ARBA00023033"/>
    </source>
</evidence>
<keyword evidence="4" id="KW-0349">Heme</keyword>
<comment type="cofactor">
    <cofactor evidence="1">
        <name>heme</name>
        <dbReference type="ChEBI" id="CHEBI:30413"/>
    </cofactor>
</comment>
<dbReference type="InterPro" id="IPR001128">
    <property type="entry name" value="Cyt_P450"/>
</dbReference>
<dbReference type="Gene3D" id="1.10.630.10">
    <property type="entry name" value="Cytochrome P450"/>
    <property type="match status" value="1"/>
</dbReference>
<dbReference type="PANTHER" id="PTHR46300:SF1">
    <property type="entry name" value="P450, PUTATIVE (EUROFUNG)-RELATED"/>
    <property type="match status" value="1"/>
</dbReference>
<dbReference type="PRINTS" id="PR00463">
    <property type="entry name" value="EP450I"/>
</dbReference>
<evidence type="ECO:0008006" key="11">
    <source>
        <dbReference type="Google" id="ProtNLM"/>
    </source>
</evidence>
<keyword evidence="9" id="KW-0472">Membrane</keyword>
<keyword evidence="5" id="KW-0479">Metal-binding</keyword>
<keyword evidence="7" id="KW-0408">Iron</keyword>
<dbReference type="InterPro" id="IPR050364">
    <property type="entry name" value="Cytochrome_P450_fung"/>
</dbReference>
<dbReference type="GO" id="GO:0020037">
    <property type="term" value="F:heme binding"/>
    <property type="evidence" value="ECO:0007669"/>
    <property type="project" value="InterPro"/>
</dbReference>
<dbReference type="Pfam" id="PF00067">
    <property type="entry name" value="p450"/>
    <property type="match status" value="1"/>
</dbReference>
<evidence type="ECO:0000256" key="3">
    <source>
        <dbReference type="ARBA" id="ARBA00010617"/>
    </source>
</evidence>
<feature type="transmembrane region" description="Helical" evidence="9">
    <location>
        <begin position="6"/>
        <end position="27"/>
    </location>
</feature>
<dbReference type="PANTHER" id="PTHR46300">
    <property type="entry name" value="P450, PUTATIVE (EUROFUNG)-RELATED-RELATED"/>
    <property type="match status" value="1"/>
</dbReference>
<keyword evidence="9" id="KW-1133">Transmembrane helix</keyword>
<evidence type="ECO:0000256" key="1">
    <source>
        <dbReference type="ARBA" id="ARBA00001971"/>
    </source>
</evidence>
<evidence type="ECO:0000256" key="7">
    <source>
        <dbReference type="ARBA" id="ARBA00023004"/>
    </source>
</evidence>
<dbReference type="GO" id="GO:0016705">
    <property type="term" value="F:oxidoreductase activity, acting on paired donors, with incorporation or reduction of molecular oxygen"/>
    <property type="evidence" value="ECO:0007669"/>
    <property type="project" value="InterPro"/>
</dbReference>
<dbReference type="EMBL" id="JAFIQS010000024">
    <property type="protein sequence ID" value="KAG5161863.1"/>
    <property type="molecule type" value="Genomic_DNA"/>
</dbReference>
<keyword evidence="6" id="KW-0560">Oxidoreductase</keyword>
<dbReference type="InterPro" id="IPR036396">
    <property type="entry name" value="Cyt_P450_sf"/>
</dbReference>
<comment type="caution">
    <text evidence="10">The sequence shown here is derived from an EMBL/GenBank/DDBJ whole genome shotgun (WGS) entry which is preliminary data.</text>
</comment>